<dbReference type="GO" id="GO:0003677">
    <property type="term" value="F:DNA binding"/>
    <property type="evidence" value="ECO:0007669"/>
    <property type="project" value="InterPro"/>
</dbReference>
<proteinExistence type="predicted"/>
<keyword evidence="2" id="KW-1185">Reference proteome</keyword>
<dbReference type="AlphaFoldDB" id="A0A1T5FQ42"/>
<accession>A0A1T5FQ42</accession>
<organism evidence="1 2">
    <name type="scientific">Soonwooa buanensis</name>
    <dbReference type="NCBI Taxonomy" id="619805"/>
    <lineage>
        <taxon>Bacteria</taxon>
        <taxon>Pseudomonadati</taxon>
        <taxon>Bacteroidota</taxon>
        <taxon>Flavobacteriia</taxon>
        <taxon>Flavobacteriales</taxon>
        <taxon>Weeksellaceae</taxon>
        <taxon>Chryseobacterium group</taxon>
        <taxon>Soonwooa</taxon>
    </lineage>
</organism>
<name>A0A1T5FQ42_9FLAO</name>
<sequence>MKSNFKDILIGECIKTRIQEIGITEAEVARSLETNQDELIGYYTAQDMDVDVLLKLSKILDYDFFRLYSQHLILYAPAIARETPSSNVQKSEGLQFRKNIYTFEIINFILEKIENNEMSISEVVNAYNIPKTTLNKWINKNKK</sequence>
<dbReference type="Gene3D" id="1.10.10.60">
    <property type="entry name" value="Homeodomain-like"/>
    <property type="match status" value="1"/>
</dbReference>
<dbReference type="SUPFAM" id="SSF46689">
    <property type="entry name" value="Homeodomain-like"/>
    <property type="match status" value="1"/>
</dbReference>
<evidence type="ECO:0000313" key="1">
    <source>
        <dbReference type="EMBL" id="SKB98289.1"/>
    </source>
</evidence>
<dbReference type="SUPFAM" id="SSF47413">
    <property type="entry name" value="lambda repressor-like DNA-binding domains"/>
    <property type="match status" value="1"/>
</dbReference>
<evidence type="ECO:0000313" key="2">
    <source>
        <dbReference type="Proteomes" id="UP000191112"/>
    </source>
</evidence>
<dbReference type="Proteomes" id="UP000191112">
    <property type="component" value="Unassembled WGS sequence"/>
</dbReference>
<gene>
    <name evidence="1" type="ORF">SAMN05660477_02213</name>
</gene>
<dbReference type="EMBL" id="FUYZ01000007">
    <property type="protein sequence ID" value="SKB98289.1"/>
    <property type="molecule type" value="Genomic_DNA"/>
</dbReference>
<dbReference type="InterPro" id="IPR009057">
    <property type="entry name" value="Homeodomain-like_sf"/>
</dbReference>
<dbReference type="STRING" id="619805.SAMN05660477_02213"/>
<protein>
    <submittedName>
        <fullName evidence="1">Uncharacterized protein</fullName>
    </submittedName>
</protein>
<reference evidence="1 2" key="1">
    <citation type="submission" date="2017-02" db="EMBL/GenBank/DDBJ databases">
        <authorList>
            <person name="Peterson S.W."/>
        </authorList>
    </citation>
    <scope>NUCLEOTIDE SEQUENCE [LARGE SCALE GENOMIC DNA]</scope>
    <source>
        <strain evidence="1 2">DSM 22323</strain>
    </source>
</reference>
<dbReference type="InterPro" id="IPR010982">
    <property type="entry name" value="Lambda_DNA-bd_dom_sf"/>
</dbReference>